<evidence type="ECO:0000256" key="4">
    <source>
        <dbReference type="PROSITE-ProRule" id="PRU00335"/>
    </source>
</evidence>
<dbReference type="Proteomes" id="UP001205906">
    <property type="component" value="Unassembled WGS sequence"/>
</dbReference>
<evidence type="ECO:0000313" key="6">
    <source>
        <dbReference type="EMBL" id="MCO6051917.1"/>
    </source>
</evidence>
<evidence type="ECO:0000256" key="3">
    <source>
        <dbReference type="ARBA" id="ARBA00023163"/>
    </source>
</evidence>
<protein>
    <submittedName>
        <fullName evidence="6">TetR/AcrR family transcriptional regulator</fullName>
    </submittedName>
</protein>
<dbReference type="InterPro" id="IPR050109">
    <property type="entry name" value="HTH-type_TetR-like_transc_reg"/>
</dbReference>
<dbReference type="EMBL" id="JAMXQS010000009">
    <property type="protein sequence ID" value="MCO6051917.1"/>
    <property type="molecule type" value="Genomic_DNA"/>
</dbReference>
<feature type="domain" description="HTH tetR-type" evidence="5">
    <location>
        <begin position="6"/>
        <end position="66"/>
    </location>
</feature>
<accession>A0ABT1CAR5</accession>
<name>A0ABT1CAR5_9HYPH</name>
<sequence length="196" mass="21043">MSRPRTIDKDSVLDAAEAVVVRDGAARLTLDAVATEAGISKATVLYDYKSKEALIRAVSERRLDKERAKMDAAVLARQGEANALIKAFIATIGQGMDCRAQSVGINLCAAASLDAELRHGWEKLVGSTMTEIQETSTDPAKAQIAFLAVQGLKLMEFLGLYDWPPEERARILGDIAAMIDDPAPTGSSTKELPALQ</sequence>
<dbReference type="InterPro" id="IPR041479">
    <property type="entry name" value="TetR_CgmR_C"/>
</dbReference>
<dbReference type="Gene3D" id="1.10.357.10">
    <property type="entry name" value="Tetracycline Repressor, domain 2"/>
    <property type="match status" value="1"/>
</dbReference>
<dbReference type="InterPro" id="IPR009057">
    <property type="entry name" value="Homeodomain-like_sf"/>
</dbReference>
<dbReference type="SUPFAM" id="SSF46689">
    <property type="entry name" value="Homeodomain-like"/>
    <property type="match status" value="1"/>
</dbReference>
<dbReference type="Pfam" id="PF17937">
    <property type="entry name" value="TetR_C_28"/>
    <property type="match status" value="1"/>
</dbReference>
<dbReference type="PRINTS" id="PR00455">
    <property type="entry name" value="HTHTETR"/>
</dbReference>
<dbReference type="Pfam" id="PF00440">
    <property type="entry name" value="TetR_N"/>
    <property type="match status" value="1"/>
</dbReference>
<dbReference type="InterPro" id="IPR001647">
    <property type="entry name" value="HTH_TetR"/>
</dbReference>
<comment type="caution">
    <text evidence="6">The sequence shown here is derived from an EMBL/GenBank/DDBJ whole genome shotgun (WGS) entry which is preliminary data.</text>
</comment>
<keyword evidence="1" id="KW-0805">Transcription regulation</keyword>
<evidence type="ECO:0000259" key="5">
    <source>
        <dbReference type="PROSITE" id="PS50977"/>
    </source>
</evidence>
<reference evidence="6 7" key="1">
    <citation type="submission" date="2022-06" db="EMBL/GenBank/DDBJ databases">
        <title>Mesorhizobium sp. strain RP14 Genome sequencing and assembly.</title>
        <authorList>
            <person name="Kim I."/>
        </authorList>
    </citation>
    <scope>NUCLEOTIDE SEQUENCE [LARGE SCALE GENOMIC DNA]</scope>
    <source>
        <strain evidence="7">RP14(2022)</strain>
    </source>
</reference>
<keyword evidence="2 4" id="KW-0238">DNA-binding</keyword>
<feature type="DNA-binding region" description="H-T-H motif" evidence="4">
    <location>
        <begin position="29"/>
        <end position="48"/>
    </location>
</feature>
<keyword evidence="3" id="KW-0804">Transcription</keyword>
<evidence type="ECO:0000256" key="2">
    <source>
        <dbReference type="ARBA" id="ARBA00023125"/>
    </source>
</evidence>
<proteinExistence type="predicted"/>
<dbReference type="PANTHER" id="PTHR30055:SF234">
    <property type="entry name" value="HTH-TYPE TRANSCRIPTIONAL REGULATOR BETI"/>
    <property type="match status" value="1"/>
</dbReference>
<keyword evidence="7" id="KW-1185">Reference proteome</keyword>
<dbReference type="PROSITE" id="PS50977">
    <property type="entry name" value="HTH_TETR_2"/>
    <property type="match status" value="1"/>
</dbReference>
<evidence type="ECO:0000256" key="1">
    <source>
        <dbReference type="ARBA" id="ARBA00023015"/>
    </source>
</evidence>
<evidence type="ECO:0000313" key="7">
    <source>
        <dbReference type="Proteomes" id="UP001205906"/>
    </source>
</evidence>
<gene>
    <name evidence="6" type="ORF">NGM99_19195</name>
</gene>
<dbReference type="PANTHER" id="PTHR30055">
    <property type="entry name" value="HTH-TYPE TRANSCRIPTIONAL REGULATOR RUTR"/>
    <property type="match status" value="1"/>
</dbReference>
<dbReference type="RefSeq" id="WP_252821934.1">
    <property type="nucleotide sequence ID" value="NZ_JAMXQS010000009.1"/>
</dbReference>
<organism evidence="6 7">
    <name type="scientific">Mesorhizobium liriopis</name>
    <dbReference type="NCBI Taxonomy" id="2953882"/>
    <lineage>
        <taxon>Bacteria</taxon>
        <taxon>Pseudomonadati</taxon>
        <taxon>Pseudomonadota</taxon>
        <taxon>Alphaproteobacteria</taxon>
        <taxon>Hyphomicrobiales</taxon>
        <taxon>Phyllobacteriaceae</taxon>
        <taxon>Mesorhizobium</taxon>
    </lineage>
</organism>